<dbReference type="AlphaFoldDB" id="A0A1H3B302"/>
<dbReference type="OrthoDB" id="2450120at2"/>
<keyword evidence="4" id="KW-0274">FAD</keyword>
<reference evidence="7 8" key="1">
    <citation type="submission" date="2016-10" db="EMBL/GenBank/DDBJ databases">
        <authorList>
            <person name="de Groot N.N."/>
        </authorList>
    </citation>
    <scope>NUCLEOTIDE SEQUENCE [LARGE SCALE GENOMIC DNA]</scope>
    <source>
        <strain evidence="7 8">DSM 17890</strain>
    </source>
</reference>
<sequence length="354" mass="36256">MSDKMLLDAAGRLFEAEHGPDAWVGPGSGSMEKGAPIWAKIEEMGLTLGLAPEEAGGFGADPLEVLDTIRLAGRFALPCPLAETMGAVALISRAGLDLPEGPAAFAAPAAGSVALTREGDGFRLKGELPRVPFARGASVVAVVTALDGAPHIALVAPSSCTITQGENVAGEPRDRLTVDAALPSSAVAPSPLDAGRAFALGAALRAIALAGALERTTEMTVQYANDRVQFGRPIGKFQAIQQNLSVAAGQTAAANAAAGMAAEAAAALLDGGSDLAPIAAAKIRTGEAAGIVATIAQQTHGAIGFTMEHPLRLFTKRLWSWREEFGNEATWSRELGRTALSAGQGGFWPLISSY</sequence>
<organism evidence="7 8">
    <name type="scientific">Albimonas donghaensis</name>
    <dbReference type="NCBI Taxonomy" id="356660"/>
    <lineage>
        <taxon>Bacteria</taxon>
        <taxon>Pseudomonadati</taxon>
        <taxon>Pseudomonadota</taxon>
        <taxon>Alphaproteobacteria</taxon>
        <taxon>Rhodobacterales</taxon>
        <taxon>Paracoccaceae</taxon>
        <taxon>Albimonas</taxon>
    </lineage>
</organism>
<dbReference type="Pfam" id="PF00441">
    <property type="entry name" value="Acyl-CoA_dh_1"/>
    <property type="match status" value="1"/>
</dbReference>
<evidence type="ECO:0000256" key="5">
    <source>
        <dbReference type="ARBA" id="ARBA00023002"/>
    </source>
</evidence>
<dbReference type="Proteomes" id="UP000199118">
    <property type="component" value="Unassembled WGS sequence"/>
</dbReference>
<dbReference type="InterPro" id="IPR009100">
    <property type="entry name" value="AcylCoA_DH/oxidase_NM_dom_sf"/>
</dbReference>
<dbReference type="STRING" id="356660.SAMN05444336_104410"/>
<feature type="domain" description="Acyl-CoA dehydrogenase/oxidase C-terminal" evidence="6">
    <location>
        <begin position="196"/>
        <end position="316"/>
    </location>
</feature>
<evidence type="ECO:0000256" key="2">
    <source>
        <dbReference type="ARBA" id="ARBA00009347"/>
    </source>
</evidence>
<evidence type="ECO:0000259" key="6">
    <source>
        <dbReference type="Pfam" id="PF00441"/>
    </source>
</evidence>
<dbReference type="RefSeq" id="WP_092682841.1">
    <property type="nucleotide sequence ID" value="NZ_FNMZ01000004.1"/>
</dbReference>
<dbReference type="PANTHER" id="PTHR43884:SF20">
    <property type="entry name" value="ACYL-COA DEHYDROGENASE FADE28"/>
    <property type="match status" value="1"/>
</dbReference>
<evidence type="ECO:0000256" key="1">
    <source>
        <dbReference type="ARBA" id="ARBA00001974"/>
    </source>
</evidence>
<dbReference type="InterPro" id="IPR009075">
    <property type="entry name" value="AcylCo_DH/oxidase_C"/>
</dbReference>
<proteinExistence type="inferred from homology"/>
<dbReference type="GO" id="GO:0003995">
    <property type="term" value="F:acyl-CoA dehydrogenase activity"/>
    <property type="evidence" value="ECO:0007669"/>
    <property type="project" value="TreeGrafter"/>
</dbReference>
<keyword evidence="5" id="KW-0560">Oxidoreductase</keyword>
<comment type="similarity">
    <text evidence="2">Belongs to the acyl-CoA dehydrogenase family.</text>
</comment>
<dbReference type="InterPro" id="IPR037069">
    <property type="entry name" value="AcylCoA_DH/ox_N_sf"/>
</dbReference>
<gene>
    <name evidence="7" type="ORF">SAMN05444336_104410</name>
</gene>
<dbReference type="SUPFAM" id="SSF56645">
    <property type="entry name" value="Acyl-CoA dehydrogenase NM domain-like"/>
    <property type="match status" value="1"/>
</dbReference>
<accession>A0A1H3B302</accession>
<dbReference type="InterPro" id="IPR036250">
    <property type="entry name" value="AcylCo_DH-like_C"/>
</dbReference>
<dbReference type="PANTHER" id="PTHR43884">
    <property type="entry name" value="ACYL-COA DEHYDROGENASE"/>
    <property type="match status" value="1"/>
</dbReference>
<evidence type="ECO:0000256" key="4">
    <source>
        <dbReference type="ARBA" id="ARBA00022827"/>
    </source>
</evidence>
<keyword evidence="8" id="KW-1185">Reference proteome</keyword>
<dbReference type="EMBL" id="FNMZ01000004">
    <property type="protein sequence ID" value="SDX36031.1"/>
    <property type="molecule type" value="Genomic_DNA"/>
</dbReference>
<dbReference type="GO" id="GO:0050660">
    <property type="term" value="F:flavin adenine dinucleotide binding"/>
    <property type="evidence" value="ECO:0007669"/>
    <property type="project" value="InterPro"/>
</dbReference>
<evidence type="ECO:0000256" key="3">
    <source>
        <dbReference type="ARBA" id="ARBA00022630"/>
    </source>
</evidence>
<keyword evidence="3" id="KW-0285">Flavoprotein</keyword>
<evidence type="ECO:0000313" key="7">
    <source>
        <dbReference type="EMBL" id="SDX36031.1"/>
    </source>
</evidence>
<name>A0A1H3B302_9RHOB</name>
<evidence type="ECO:0000313" key="8">
    <source>
        <dbReference type="Proteomes" id="UP000199118"/>
    </source>
</evidence>
<protein>
    <submittedName>
        <fullName evidence="7">Acyl-CoA dehydrogenase</fullName>
    </submittedName>
</protein>
<dbReference type="Gene3D" id="1.10.540.10">
    <property type="entry name" value="Acyl-CoA dehydrogenase/oxidase, N-terminal domain"/>
    <property type="match status" value="1"/>
</dbReference>
<comment type="cofactor">
    <cofactor evidence="1">
        <name>FAD</name>
        <dbReference type="ChEBI" id="CHEBI:57692"/>
    </cofactor>
</comment>
<dbReference type="SUPFAM" id="SSF47203">
    <property type="entry name" value="Acyl-CoA dehydrogenase C-terminal domain-like"/>
    <property type="match status" value="1"/>
</dbReference>
<dbReference type="Gene3D" id="1.20.140.10">
    <property type="entry name" value="Butyryl-CoA Dehydrogenase, subunit A, domain 3"/>
    <property type="match status" value="1"/>
</dbReference>